<evidence type="ECO:0000313" key="2">
    <source>
        <dbReference type="EMBL" id="CAG8618405.1"/>
    </source>
</evidence>
<feature type="compositionally biased region" description="Basic residues" evidence="1">
    <location>
        <begin position="58"/>
        <end position="67"/>
    </location>
</feature>
<name>A0ABN7UMR5_GIGMA</name>
<proteinExistence type="predicted"/>
<evidence type="ECO:0000313" key="3">
    <source>
        <dbReference type="Proteomes" id="UP000789901"/>
    </source>
</evidence>
<organism evidence="2 3">
    <name type="scientific">Gigaspora margarita</name>
    <dbReference type="NCBI Taxonomy" id="4874"/>
    <lineage>
        <taxon>Eukaryota</taxon>
        <taxon>Fungi</taxon>
        <taxon>Fungi incertae sedis</taxon>
        <taxon>Mucoromycota</taxon>
        <taxon>Glomeromycotina</taxon>
        <taxon>Glomeromycetes</taxon>
        <taxon>Diversisporales</taxon>
        <taxon>Gigasporaceae</taxon>
        <taxon>Gigaspora</taxon>
    </lineage>
</organism>
<dbReference type="EMBL" id="CAJVQB010003813">
    <property type="protein sequence ID" value="CAG8618405.1"/>
    <property type="molecule type" value="Genomic_DNA"/>
</dbReference>
<sequence length="102" mass="12237">MEIEEQAVQPRRLTQKENFSRNQPVNKRIHLKRPYQVLNNGRIADKDKNTRNFSQHNYYKRVQKPKKDKAQPVESGSARGKYNKYGNDYKKRSWGTLDQFRP</sequence>
<feature type="region of interest" description="Disordered" evidence="1">
    <location>
        <begin position="1"/>
        <end position="102"/>
    </location>
</feature>
<dbReference type="Proteomes" id="UP000789901">
    <property type="component" value="Unassembled WGS sequence"/>
</dbReference>
<keyword evidence="3" id="KW-1185">Reference proteome</keyword>
<accession>A0ABN7UMR5</accession>
<reference evidence="2 3" key="1">
    <citation type="submission" date="2021-06" db="EMBL/GenBank/DDBJ databases">
        <authorList>
            <person name="Kallberg Y."/>
            <person name="Tangrot J."/>
            <person name="Rosling A."/>
        </authorList>
    </citation>
    <scope>NUCLEOTIDE SEQUENCE [LARGE SCALE GENOMIC DNA]</scope>
    <source>
        <strain evidence="2 3">120-4 pot B 10/14</strain>
    </source>
</reference>
<evidence type="ECO:0000256" key="1">
    <source>
        <dbReference type="SAM" id="MobiDB-lite"/>
    </source>
</evidence>
<gene>
    <name evidence="2" type="ORF">GMARGA_LOCUS7712</name>
</gene>
<comment type="caution">
    <text evidence="2">The sequence shown here is derived from an EMBL/GenBank/DDBJ whole genome shotgun (WGS) entry which is preliminary data.</text>
</comment>
<protein>
    <submittedName>
        <fullName evidence="2">34471_t:CDS:1</fullName>
    </submittedName>
</protein>